<dbReference type="AlphaFoldDB" id="A0A1I7RRZ0"/>
<dbReference type="WBParaSite" id="BXY_0349100.1">
    <property type="protein sequence ID" value="BXY_0349100.1"/>
    <property type="gene ID" value="BXY_0349100"/>
</dbReference>
<keyword evidence="3" id="KW-0812">Transmembrane</keyword>
<evidence type="ECO:0000313" key="5">
    <source>
        <dbReference type="EMBL" id="CAG9123374.1"/>
    </source>
</evidence>
<feature type="compositionally biased region" description="Basic residues" evidence="2">
    <location>
        <begin position="51"/>
        <end position="61"/>
    </location>
</feature>
<proteinExistence type="predicted"/>
<evidence type="ECO:0000256" key="2">
    <source>
        <dbReference type="SAM" id="MobiDB-lite"/>
    </source>
</evidence>
<dbReference type="Gene3D" id="1.10.287.1490">
    <property type="match status" value="1"/>
</dbReference>
<feature type="transmembrane region" description="Helical" evidence="3">
    <location>
        <begin position="6"/>
        <end position="23"/>
    </location>
</feature>
<keyword evidence="3" id="KW-0472">Membrane</keyword>
<dbReference type="EMBL" id="CAJFDI010000005">
    <property type="protein sequence ID" value="CAD5231852.1"/>
    <property type="molecule type" value="Genomic_DNA"/>
</dbReference>
<evidence type="ECO:0000256" key="3">
    <source>
        <dbReference type="SAM" id="Phobius"/>
    </source>
</evidence>
<feature type="compositionally biased region" description="Basic and acidic residues" evidence="2">
    <location>
        <begin position="112"/>
        <end position="121"/>
    </location>
</feature>
<dbReference type="SMR" id="A0A1I7RRZ0"/>
<dbReference type="EMBL" id="CAJFCV020000005">
    <property type="protein sequence ID" value="CAG9123374.1"/>
    <property type="molecule type" value="Genomic_DNA"/>
</dbReference>
<dbReference type="Proteomes" id="UP000095284">
    <property type="component" value="Unplaced"/>
</dbReference>
<evidence type="ECO:0000313" key="7">
    <source>
        <dbReference type="Proteomes" id="UP000659654"/>
    </source>
</evidence>
<dbReference type="OrthoDB" id="343070at2759"/>
<reference evidence="8" key="1">
    <citation type="submission" date="2016-11" db="UniProtKB">
        <authorList>
            <consortium name="WormBaseParasite"/>
        </authorList>
    </citation>
    <scope>IDENTIFICATION</scope>
</reference>
<keyword evidence="3" id="KW-1133">Transmembrane helix</keyword>
<sequence length="709" mass="81193">MDPVSIGLISVALIFSAVCFFIIKMAPKEKSFEEAYGKNAIKLLSDDSSKQKPKPKGKKNKEKKETTGDEKKAEDNRAKPEGKDEKVKQNSEAKSKDVESTESTSSKKKANKKSEHKKELEGEIPVEVEEVIQLKTVSAQKSTPPKPKPKKSSPLNFDRLLNRLSEAELESEVLDFVRRLNEQAQSGEKKQKEELRLKKEVNEKEREIDRLHDLLESSQTDMAKIKSLEQALAEAKEKHQVLETSMKPKINEHRQLVEKVNLLQKQMVEASAKLATAERLEKENEKLKNNVDLLSQALASANNKIYISESNLKQVEAELKKVTETPQKSADIDRLSAKLDEFAKKENIQRETIGNLQRDIGSLQAEIERRNESVNQLSNERSLLLAQLNEVRDKSGTELDHLRNDLSKWQKNYKALEEQFTKIRDAESLAKTLKEELEIVRENEKRILIEKSKMEENVIGLQKRLAQLESEVEAAKKQIDSEDSNRDQYKNKIEEFENIKAEFNQKVKKMAEDLTLYETVNKDLQSERDRLQSQISQVNGSSGSSEKLRKLEEELEYQKQRSQELRERNYKLHELVKESEENVRKVLSSQGPVKVEKRSDSEVEAVISSVAKSVGLNPPASFTAASIQEWFKKALNDGKVHTEHKSTQNGTKNDKMAEDLLQQIDRLNGEAEQYKMAINVAYEQLDHAAKLADDLQQKYESQLNEIHRK</sequence>
<feature type="region of interest" description="Disordered" evidence="2">
    <location>
        <begin position="42"/>
        <end position="157"/>
    </location>
</feature>
<feature type="compositionally biased region" description="Basic and acidic residues" evidence="2">
    <location>
        <begin position="62"/>
        <end position="99"/>
    </location>
</feature>
<feature type="coiled-coil region" evidence="1">
    <location>
        <begin position="353"/>
        <end position="568"/>
    </location>
</feature>
<name>A0A1I7RRZ0_BURXY</name>
<evidence type="ECO:0000313" key="4">
    <source>
        <dbReference type="EMBL" id="CAD5231852.1"/>
    </source>
</evidence>
<feature type="coiled-coil region" evidence="1">
    <location>
        <begin position="657"/>
        <end position="705"/>
    </location>
</feature>
<dbReference type="Proteomes" id="UP000582659">
    <property type="component" value="Unassembled WGS sequence"/>
</dbReference>
<keyword evidence="1" id="KW-0175">Coiled coil</keyword>
<evidence type="ECO:0000256" key="1">
    <source>
        <dbReference type="SAM" id="Coils"/>
    </source>
</evidence>
<organism evidence="6 8">
    <name type="scientific">Bursaphelenchus xylophilus</name>
    <name type="common">Pinewood nematode worm</name>
    <name type="synonym">Aphelenchoides xylophilus</name>
    <dbReference type="NCBI Taxonomy" id="6326"/>
    <lineage>
        <taxon>Eukaryota</taxon>
        <taxon>Metazoa</taxon>
        <taxon>Ecdysozoa</taxon>
        <taxon>Nematoda</taxon>
        <taxon>Chromadorea</taxon>
        <taxon>Rhabditida</taxon>
        <taxon>Tylenchina</taxon>
        <taxon>Tylenchomorpha</taxon>
        <taxon>Aphelenchoidea</taxon>
        <taxon>Aphelenchoididae</taxon>
        <taxon>Bursaphelenchus</taxon>
    </lineage>
</organism>
<feature type="coiled-coil region" evidence="1">
    <location>
        <begin position="187"/>
        <end position="318"/>
    </location>
</feature>
<dbReference type="eggNOG" id="ENOG502TEAM">
    <property type="taxonomic scope" value="Eukaryota"/>
</dbReference>
<dbReference type="Proteomes" id="UP000659654">
    <property type="component" value="Unassembled WGS sequence"/>
</dbReference>
<evidence type="ECO:0000313" key="8">
    <source>
        <dbReference type="WBParaSite" id="BXY_0349100.1"/>
    </source>
</evidence>
<protein>
    <submittedName>
        <fullName evidence="4">(pine wood nematode) hypothetical protein</fullName>
    </submittedName>
</protein>
<reference evidence="5" key="2">
    <citation type="submission" date="2020-08" db="EMBL/GenBank/DDBJ databases">
        <authorList>
            <person name="Kikuchi T."/>
        </authorList>
    </citation>
    <scope>NUCLEOTIDE SEQUENCE</scope>
    <source>
        <strain evidence="4">Ka4C1</strain>
    </source>
</reference>
<gene>
    <name evidence="4" type="ORF">BXYJ_LOCUS11948</name>
</gene>
<evidence type="ECO:0000313" key="6">
    <source>
        <dbReference type="Proteomes" id="UP000095284"/>
    </source>
</evidence>
<keyword evidence="7" id="KW-1185">Reference proteome</keyword>
<accession>A0A1I7RRZ0</accession>